<feature type="transmembrane region" description="Helical" evidence="10">
    <location>
        <begin position="136"/>
        <end position="154"/>
    </location>
</feature>
<evidence type="ECO:0000256" key="1">
    <source>
        <dbReference type="ARBA" id="ARBA00004141"/>
    </source>
</evidence>
<evidence type="ECO:0000256" key="7">
    <source>
        <dbReference type="ARBA" id="ARBA00049660"/>
    </source>
</evidence>
<evidence type="ECO:0000256" key="4">
    <source>
        <dbReference type="ARBA" id="ARBA00022786"/>
    </source>
</evidence>
<feature type="transmembrane region" description="Helical" evidence="10">
    <location>
        <begin position="230"/>
        <end position="255"/>
    </location>
</feature>
<evidence type="ECO:0000256" key="2">
    <source>
        <dbReference type="ARBA" id="ARBA00022448"/>
    </source>
</evidence>
<evidence type="ECO:0000256" key="6">
    <source>
        <dbReference type="ARBA" id="ARBA00023136"/>
    </source>
</evidence>
<reference evidence="13" key="1">
    <citation type="journal article" date="2013" name="Genome Announc.">
        <title>Genome sequence of the basidiomycetous yeast Pseudozyma antarctica T-34, a producer of the glycolipid biosurfactants mannosylerythritol lipids.</title>
        <authorList>
            <person name="Morita T."/>
            <person name="Koike H."/>
            <person name="Koyama Y."/>
            <person name="Hagiwara H."/>
            <person name="Ito E."/>
            <person name="Fukuoka T."/>
            <person name="Imura T."/>
            <person name="Machida M."/>
            <person name="Kitamoto D."/>
        </authorList>
    </citation>
    <scope>NUCLEOTIDE SEQUENCE [LARGE SCALE GENOMIC DNA]</scope>
    <source>
        <strain evidence="13">T-34</strain>
    </source>
</reference>
<evidence type="ECO:0000313" key="12">
    <source>
        <dbReference type="EMBL" id="GAC73310.1"/>
    </source>
</evidence>
<evidence type="ECO:0000256" key="10">
    <source>
        <dbReference type="SAM" id="Phobius"/>
    </source>
</evidence>
<keyword evidence="6 10" id="KW-0472">Membrane</keyword>
<gene>
    <name evidence="12" type="ORF">PANT_9d00040</name>
</gene>
<comment type="subcellular location">
    <subcellularLocation>
        <location evidence="1">Membrane</location>
        <topology evidence="1">Multi-pass membrane protein</topology>
    </subcellularLocation>
</comment>
<dbReference type="PANTHER" id="PTHR30520:SF6">
    <property type="entry name" value="FORMATE_NITRATE FAMILY TRANSPORTER (EUROFUNG)"/>
    <property type="match status" value="1"/>
</dbReference>
<dbReference type="Gene3D" id="3.90.1750.10">
    <property type="entry name" value="Hect, E3 ligase catalytic domains"/>
    <property type="match status" value="1"/>
</dbReference>
<dbReference type="SUPFAM" id="SSF56204">
    <property type="entry name" value="Hect, E3 ligase catalytic domain"/>
    <property type="match status" value="1"/>
</dbReference>
<feature type="transmembrane region" description="Helical" evidence="10">
    <location>
        <begin position="193"/>
        <end position="218"/>
    </location>
</feature>
<feature type="transmembrane region" description="Helical" evidence="10">
    <location>
        <begin position="70"/>
        <end position="95"/>
    </location>
</feature>
<dbReference type="PROSITE" id="PS50237">
    <property type="entry name" value="HECT"/>
    <property type="match status" value="1"/>
</dbReference>
<dbReference type="Pfam" id="PF00632">
    <property type="entry name" value="HECT"/>
    <property type="match status" value="1"/>
</dbReference>
<feature type="transmembrane region" description="Helical" evidence="10">
    <location>
        <begin position="30"/>
        <end position="50"/>
    </location>
</feature>
<keyword evidence="2" id="KW-0813">Transport</keyword>
<evidence type="ECO:0000256" key="5">
    <source>
        <dbReference type="ARBA" id="ARBA00022989"/>
    </source>
</evidence>
<dbReference type="Pfam" id="PF01226">
    <property type="entry name" value="Form_Nir_trans"/>
    <property type="match status" value="1"/>
</dbReference>
<dbReference type="Proteomes" id="UP000011976">
    <property type="component" value="Unassembled WGS sequence"/>
</dbReference>
<dbReference type="GO" id="GO:0005886">
    <property type="term" value="C:plasma membrane"/>
    <property type="evidence" value="ECO:0007669"/>
    <property type="project" value="TreeGrafter"/>
</dbReference>
<dbReference type="GO" id="GO:0015513">
    <property type="term" value="F:high-affinity secondary active nitrite transmembrane transporter activity"/>
    <property type="evidence" value="ECO:0007669"/>
    <property type="project" value="TreeGrafter"/>
</dbReference>
<accession>M9M0D7</accession>
<dbReference type="FunFam" id="1.20.1080.10:FF:000011">
    <property type="entry name" value="Formate family transporter"/>
    <property type="match status" value="1"/>
</dbReference>
<feature type="compositionally biased region" description="Low complexity" evidence="9">
    <location>
        <begin position="368"/>
        <end position="424"/>
    </location>
</feature>
<dbReference type="OrthoDB" id="8068875at2759"/>
<keyword evidence="4 8" id="KW-0833">Ubl conjugation pathway</keyword>
<evidence type="ECO:0000313" key="13">
    <source>
        <dbReference type="Proteomes" id="UP000011976"/>
    </source>
</evidence>
<feature type="transmembrane region" description="Helical" evidence="10">
    <location>
        <begin position="161"/>
        <end position="181"/>
    </location>
</feature>
<dbReference type="Gene3D" id="3.30.2410.10">
    <property type="entry name" value="Hect, E3 ligase catalytic domain"/>
    <property type="match status" value="1"/>
</dbReference>
<dbReference type="GO" id="GO:0004842">
    <property type="term" value="F:ubiquitin-protein transferase activity"/>
    <property type="evidence" value="ECO:0007669"/>
    <property type="project" value="InterPro"/>
</dbReference>
<dbReference type="InterPro" id="IPR035983">
    <property type="entry name" value="Hect_E3_ubiquitin_ligase"/>
</dbReference>
<feature type="compositionally biased region" description="Polar residues" evidence="9">
    <location>
        <begin position="280"/>
        <end position="294"/>
    </location>
</feature>
<feature type="region of interest" description="Disordered" evidence="9">
    <location>
        <begin position="273"/>
        <end position="294"/>
    </location>
</feature>
<feature type="active site" description="Glycyl thioester intermediate" evidence="8">
    <location>
        <position position="1323"/>
    </location>
</feature>
<feature type="region of interest" description="Disordered" evidence="9">
    <location>
        <begin position="368"/>
        <end position="489"/>
    </location>
</feature>
<evidence type="ECO:0000259" key="11">
    <source>
        <dbReference type="PROSITE" id="PS50237"/>
    </source>
</evidence>
<dbReference type="InterPro" id="IPR023271">
    <property type="entry name" value="Aquaporin-like"/>
</dbReference>
<sequence length="1355" mass="145220">MSQMVTLEQATWSWIEAGPRKHRMDVGKRFVKGIMAGFLLSTGGMLVQIMSANPWLATNAPGLLKILQGAVFPVGLVMIVLLQADLVTGEMAIFIMATVKRRVPYWAFLYGWAITFIGNLVGSLLYAGLLVHYSEIYTPAMNAGAAAGADAKVSAINFRELWLRAIGCNVLVCIAVFQASLAKDVASKVIASWFPIFVFVAAGFEHVVANMFLVNAALMTRRTNFGVGEYVWKSVIASFLGNIVGAALLALPLVYLHGGDEFDPSATAGADKVSAGRKTGMTSETSVNDITLPTSGRASVGADAEWAKDVEAQYLNFFSDRFFALHLIHHNHLYRTSRAQTERIEAMPESEPSRRPVWGASKSWASSASPAASSSSVSTSSRDPPLASSSSAAFPPLSSPQARRTSSRPQQASYSSSSLISPASFNPYPTRRQELAQRAASHGTRKRSHITRSDPSTSRIHSLSDYDDDDDDAPMDEDDDAGEVSARGATMSSIVFRDLSSAGSSRSASPWQHNGTSAGLAMFATSSFGGDPLRVLANLDEELGAAHMGPRIYRRHNHKHVRNRVKAKIGAAHAGIPPQNAGGKNAEAKIGGVTGETLASVGRKAPDVQTQQMRNLDLQELVEQCRRANTLAAVQSRVASLPPAAVGDGNGAPEMRLLAAIEARIADPATWSSYHHSAQGVLTDDLLPTGLQQPNLGLDLLPSSLQDEVRQAVLRGLGQLVDGLVHAARGELVEVLAQLLLLRALRPTAARVKFDAQLATSLPQIFLGVLGVLQRATDSAATAVELLADVLARCTALAATHTNAQDDVLVGLVGELVGLCGQQMSSNPAVLSPEQDATLVSLARFLSLCFLHNSTRAAEHRLPVHAFYCTVLDLAPFLEHFVHHAASRVRLATPAAGMAKFNVCQAAYLVSLGAKVRMMQLENEVRLARLSPRTGAQRLGLQHSKGEAELVVMPGALSLKIERRAAWMQSRELLTQVLEGEVDQAAVRALRVEFAGEHAADGGGPAREWFATVTAGWNHSDTIAHHGWFLPHANDDDDSDAETTAAFLGLLLGLAALHSAKLTLPFALPDVAFKIAVAADLDSVSLLPMDLEFMDARLARSLQAVLDWRPPAGAADADGAFDATFSLTWSTTIRTHDGGVKTIDLVPGGRHRAVCMIERHDFVSKLIWRVLVGSARGRVGAFHGAWQSIMPSAWLGKECGAESASDVLARGGLAVSLFAPSELNEALVALPASPSASVVRLDVQDLRASTEVISQNTGARVVEWFWEVWAALEAGEQRRMLAFITGAQDLPATGARGVGLRIHLVPTEQADAKSWPLPWSSTCTATLFLPTYPTRHLLEQKVGIAIEHFQGFGLR</sequence>
<dbReference type="SMART" id="SM00119">
    <property type="entry name" value="HECTc"/>
    <property type="match status" value="1"/>
</dbReference>
<keyword evidence="5 10" id="KW-1133">Transmembrane helix</keyword>
<feature type="domain" description="HECT" evidence="11">
    <location>
        <begin position="980"/>
        <end position="1355"/>
    </location>
</feature>
<feature type="compositionally biased region" description="Acidic residues" evidence="9">
    <location>
        <begin position="465"/>
        <end position="482"/>
    </location>
</feature>
<dbReference type="Gene3D" id="1.20.1080.10">
    <property type="entry name" value="Glycerol uptake facilitator protein"/>
    <property type="match status" value="1"/>
</dbReference>
<evidence type="ECO:0000256" key="3">
    <source>
        <dbReference type="ARBA" id="ARBA00022692"/>
    </source>
</evidence>
<dbReference type="STRING" id="1151754.M9M0D7"/>
<keyword evidence="3 10" id="KW-0812">Transmembrane</keyword>
<protein>
    <recommendedName>
        <fullName evidence="11">HECT domain-containing protein</fullName>
    </recommendedName>
</protein>
<dbReference type="InterPro" id="IPR000569">
    <property type="entry name" value="HECT_dom"/>
</dbReference>
<dbReference type="InterPro" id="IPR000292">
    <property type="entry name" value="For/NO2_transpt"/>
</dbReference>
<evidence type="ECO:0000256" key="9">
    <source>
        <dbReference type="SAM" id="MobiDB-lite"/>
    </source>
</evidence>
<name>M9M0D7_PSEA3</name>
<comment type="similarity">
    <text evidence="7">Belongs to the FNT transporter (TC 1.A.16) family.</text>
</comment>
<dbReference type="Gene3D" id="3.30.2160.10">
    <property type="entry name" value="Hect, E3 ligase catalytic domain"/>
    <property type="match status" value="1"/>
</dbReference>
<dbReference type="PANTHER" id="PTHR30520">
    <property type="entry name" value="FORMATE TRANSPORTER-RELATED"/>
    <property type="match status" value="1"/>
</dbReference>
<proteinExistence type="inferred from homology"/>
<dbReference type="GO" id="GO:0015707">
    <property type="term" value="P:nitrite transport"/>
    <property type="evidence" value="ECO:0007669"/>
    <property type="project" value="TreeGrafter"/>
</dbReference>
<feature type="transmembrane region" description="Helical" evidence="10">
    <location>
        <begin position="107"/>
        <end position="130"/>
    </location>
</feature>
<evidence type="ECO:0000256" key="8">
    <source>
        <dbReference type="PROSITE-ProRule" id="PRU00104"/>
    </source>
</evidence>
<organism evidence="12 13">
    <name type="scientific">Pseudozyma antarctica (strain T-34)</name>
    <name type="common">Yeast</name>
    <name type="synonym">Candida antarctica</name>
    <dbReference type="NCBI Taxonomy" id="1151754"/>
    <lineage>
        <taxon>Eukaryota</taxon>
        <taxon>Fungi</taxon>
        <taxon>Dikarya</taxon>
        <taxon>Basidiomycota</taxon>
        <taxon>Ustilaginomycotina</taxon>
        <taxon>Ustilaginomycetes</taxon>
        <taxon>Ustilaginales</taxon>
        <taxon>Ustilaginaceae</taxon>
        <taxon>Moesziomyces</taxon>
    </lineage>
</organism>
<dbReference type="EMBL" id="DF196775">
    <property type="protein sequence ID" value="GAC73310.1"/>
    <property type="molecule type" value="Genomic_DNA"/>
</dbReference>